<dbReference type="PANTHER" id="PTHR30469:SF33">
    <property type="entry name" value="SLR1207 PROTEIN"/>
    <property type="match status" value="1"/>
</dbReference>
<sequence>MKIVSFIKRHKVLTAIILAIFIIAVGWPTTKKVTAKPEQNYETAKVQKEDLTDTVSASGTVQAENQVDLKFQTSGLLTWVGVKEGDQVKKWQAIASLDKRELEKNLLKTLRDYNKKRWDFEEINRVTYKDQIVTDTLKRILEKNQFDLDKAVADVEIKDLAIKLATISSPIEGIVTHIDTPVAGINITPATAVFSIANPDKMKFVANVDEADIGKVKVGQKITLILDAYPEQEIEGEVGQVAFASVATKGGGTAYPIDIYLPENKDLQFKVGMNGDLEIIISGVEDVLTIPSEAITEKDDKKFVRVIEGRQIKEVEVQTGLTTETKTQITKGLTEGETIIVRAKTK</sequence>
<dbReference type="Gene3D" id="2.40.30.170">
    <property type="match status" value="1"/>
</dbReference>
<name>A0A2M7TL13_9BACT</name>
<proteinExistence type="inferred from homology"/>
<dbReference type="EMBL" id="PFNO01000163">
    <property type="protein sequence ID" value="PIZ47608.1"/>
    <property type="molecule type" value="Genomic_DNA"/>
</dbReference>
<dbReference type="InterPro" id="IPR058625">
    <property type="entry name" value="MdtA-like_BSH"/>
</dbReference>
<dbReference type="Gene3D" id="2.40.50.100">
    <property type="match status" value="1"/>
</dbReference>
<evidence type="ECO:0000259" key="4">
    <source>
        <dbReference type="Pfam" id="PF25990"/>
    </source>
</evidence>
<evidence type="ECO:0000256" key="1">
    <source>
        <dbReference type="ARBA" id="ARBA00009477"/>
    </source>
</evidence>
<dbReference type="Proteomes" id="UP000229753">
    <property type="component" value="Unassembled WGS sequence"/>
</dbReference>
<dbReference type="Pfam" id="PF25990">
    <property type="entry name" value="Beta-barrel_YknX"/>
    <property type="match status" value="1"/>
</dbReference>
<dbReference type="InterPro" id="IPR006143">
    <property type="entry name" value="RND_pump_MFP"/>
</dbReference>
<dbReference type="AlphaFoldDB" id="A0A2M7TL13"/>
<evidence type="ECO:0000259" key="3">
    <source>
        <dbReference type="Pfam" id="PF25989"/>
    </source>
</evidence>
<feature type="domain" description="YknX-like beta-barrel" evidence="4">
    <location>
        <begin position="205"/>
        <end position="279"/>
    </location>
</feature>
<feature type="domain" description="YknX-like C-terminal permuted SH3-like" evidence="3">
    <location>
        <begin position="287"/>
        <end position="344"/>
    </location>
</feature>
<evidence type="ECO:0000313" key="5">
    <source>
        <dbReference type="EMBL" id="PIZ47608.1"/>
    </source>
</evidence>
<organism evidence="5 6">
    <name type="scientific">Candidatus Woesebacteria bacterium CG_4_10_14_0_2_um_filter_39_14</name>
    <dbReference type="NCBI Taxonomy" id="1975054"/>
    <lineage>
        <taxon>Bacteria</taxon>
        <taxon>Candidatus Woeseibacteriota</taxon>
    </lineage>
</organism>
<reference evidence="6" key="1">
    <citation type="submission" date="2017-09" db="EMBL/GenBank/DDBJ databases">
        <title>Depth-based differentiation of microbial function through sediment-hosted aquifers and enrichment of novel symbionts in the deep terrestrial subsurface.</title>
        <authorList>
            <person name="Probst A.J."/>
            <person name="Ladd B."/>
            <person name="Jarett J.K."/>
            <person name="Geller-Mcgrath D.E."/>
            <person name="Sieber C.M.K."/>
            <person name="Emerson J.B."/>
            <person name="Anantharaman K."/>
            <person name="Thomas B.C."/>
            <person name="Malmstrom R."/>
            <person name="Stieglmeier M."/>
            <person name="Klingl A."/>
            <person name="Woyke T."/>
            <person name="Ryan C.M."/>
            <person name="Banfield J.F."/>
        </authorList>
    </citation>
    <scope>NUCLEOTIDE SEQUENCE [LARGE SCALE GENOMIC DNA]</scope>
</reference>
<evidence type="ECO:0000313" key="6">
    <source>
        <dbReference type="Proteomes" id="UP000229753"/>
    </source>
</evidence>
<feature type="domain" description="Multidrug resistance protein MdtA-like barrel-sandwich hybrid" evidence="2">
    <location>
        <begin position="65"/>
        <end position="182"/>
    </location>
</feature>
<dbReference type="GO" id="GO:1990281">
    <property type="term" value="C:efflux pump complex"/>
    <property type="evidence" value="ECO:0007669"/>
    <property type="project" value="TreeGrafter"/>
</dbReference>
<evidence type="ECO:0008006" key="7">
    <source>
        <dbReference type="Google" id="ProtNLM"/>
    </source>
</evidence>
<dbReference type="NCBIfam" id="TIGR01730">
    <property type="entry name" value="RND_mfp"/>
    <property type="match status" value="1"/>
</dbReference>
<dbReference type="SUPFAM" id="SSF111369">
    <property type="entry name" value="HlyD-like secretion proteins"/>
    <property type="match status" value="1"/>
</dbReference>
<dbReference type="Gene3D" id="2.40.420.20">
    <property type="match status" value="1"/>
</dbReference>
<evidence type="ECO:0000259" key="2">
    <source>
        <dbReference type="Pfam" id="PF25917"/>
    </source>
</evidence>
<comment type="similarity">
    <text evidence="1">Belongs to the membrane fusion protein (MFP) (TC 8.A.1) family.</text>
</comment>
<dbReference type="Pfam" id="PF25989">
    <property type="entry name" value="YknX_C"/>
    <property type="match status" value="1"/>
</dbReference>
<dbReference type="PANTHER" id="PTHR30469">
    <property type="entry name" value="MULTIDRUG RESISTANCE PROTEIN MDTA"/>
    <property type="match status" value="1"/>
</dbReference>
<dbReference type="InterPro" id="IPR058637">
    <property type="entry name" value="YknX-like_C"/>
</dbReference>
<dbReference type="GO" id="GO:0015562">
    <property type="term" value="F:efflux transmembrane transporter activity"/>
    <property type="evidence" value="ECO:0007669"/>
    <property type="project" value="TreeGrafter"/>
</dbReference>
<dbReference type="Pfam" id="PF25917">
    <property type="entry name" value="BSH_RND"/>
    <property type="match status" value="1"/>
</dbReference>
<gene>
    <name evidence="5" type="ORF">COY29_04975</name>
</gene>
<comment type="caution">
    <text evidence="5">The sequence shown here is derived from an EMBL/GenBank/DDBJ whole genome shotgun (WGS) entry which is preliminary data.</text>
</comment>
<dbReference type="InterPro" id="IPR058636">
    <property type="entry name" value="Beta-barrel_YknX"/>
</dbReference>
<protein>
    <recommendedName>
        <fullName evidence="7">RND efflux pump membrane fusion protein barrel-sandwich domain-containing protein</fullName>
    </recommendedName>
</protein>
<accession>A0A2M7TL13</accession>